<evidence type="ECO:0000259" key="1">
    <source>
        <dbReference type="Pfam" id="PF12151"/>
    </source>
</evidence>
<reference evidence="3 4" key="1">
    <citation type="submission" date="2021-01" db="EMBL/GenBank/DDBJ databases">
        <title>Whole genome shotgun sequence of Actinoplanes couchii NBRC 106145.</title>
        <authorList>
            <person name="Komaki H."/>
            <person name="Tamura T."/>
        </authorList>
    </citation>
    <scope>NUCLEOTIDE SEQUENCE [LARGE SCALE GENOMIC DNA]</scope>
    <source>
        <strain evidence="3 4">NBRC 106145</strain>
    </source>
</reference>
<gene>
    <name evidence="3" type="ORF">Aco03nite_095710</name>
</gene>
<feature type="domain" description="SnoaL-like" evidence="2">
    <location>
        <begin position="3"/>
        <end position="110"/>
    </location>
</feature>
<dbReference type="InterPro" id="IPR032710">
    <property type="entry name" value="NTF2-like_dom_sf"/>
</dbReference>
<comment type="caution">
    <text evidence="3">The sequence shown here is derived from an EMBL/GenBank/DDBJ whole genome shotgun (WGS) entry which is preliminary data.</text>
</comment>
<dbReference type="Gene3D" id="3.30.1490.230">
    <property type="match status" value="2"/>
</dbReference>
<protein>
    <recommendedName>
        <fullName evidence="5">SnoaL-like domain-containing protein</fullName>
    </recommendedName>
</protein>
<dbReference type="InterPro" id="IPR053754">
    <property type="entry name" value="OligoMan_bind_ChitinaseAct_sf"/>
</dbReference>
<dbReference type="Gene3D" id="3.10.450.50">
    <property type="match status" value="1"/>
</dbReference>
<accession>A0ABQ3XRM4</accession>
<organism evidence="3 4">
    <name type="scientific">Actinoplanes couchii</name>
    <dbReference type="NCBI Taxonomy" id="403638"/>
    <lineage>
        <taxon>Bacteria</taxon>
        <taxon>Bacillati</taxon>
        <taxon>Actinomycetota</taxon>
        <taxon>Actinomycetes</taxon>
        <taxon>Micromonosporales</taxon>
        <taxon>Micromonosporaceae</taxon>
        <taxon>Actinoplanes</taxon>
    </lineage>
</organism>
<dbReference type="SUPFAM" id="SSF54427">
    <property type="entry name" value="NTF2-like"/>
    <property type="match status" value="1"/>
</dbReference>
<feature type="domain" description="Mannan-binding protein" evidence="1">
    <location>
        <begin position="220"/>
        <end position="253"/>
    </location>
</feature>
<proteinExistence type="predicted"/>
<sequence>MLYGCAGAVDALDVEVWLGCFTEGGTVRDASGTYAVRRDPERIGDGLPVDGVRRHFLSGVIVEVDGDAAVSRCSFQIVVTPPNGPSVIARVGEYRDRLRRVDRDWRIEARVVVDDSAGPAQTGVGDFAESALTSMEPTVVKGGTGTFKVTVPAGPLWNDSHAQEVGPMIAAAHFGRFTGQWRTMVPGLMSVVEIEVTAEPTGTSEFTMDVPAGPIWNHDDAKQKCPAICASYGGTWNGHWTTVVPGRFSVAGCTFRI</sequence>
<dbReference type="EMBL" id="BOMG01000120">
    <property type="protein sequence ID" value="GID61167.1"/>
    <property type="molecule type" value="Genomic_DNA"/>
</dbReference>
<name>A0ABQ3XRM4_9ACTN</name>
<dbReference type="InterPro" id="IPR021992">
    <property type="entry name" value="MVL"/>
</dbReference>
<evidence type="ECO:0000259" key="2">
    <source>
        <dbReference type="Pfam" id="PF13577"/>
    </source>
</evidence>
<dbReference type="Proteomes" id="UP000612282">
    <property type="component" value="Unassembled WGS sequence"/>
</dbReference>
<evidence type="ECO:0000313" key="4">
    <source>
        <dbReference type="Proteomes" id="UP000612282"/>
    </source>
</evidence>
<dbReference type="Pfam" id="PF12151">
    <property type="entry name" value="MVL"/>
    <property type="match status" value="1"/>
</dbReference>
<evidence type="ECO:0008006" key="5">
    <source>
        <dbReference type="Google" id="ProtNLM"/>
    </source>
</evidence>
<evidence type="ECO:0000313" key="3">
    <source>
        <dbReference type="EMBL" id="GID61167.1"/>
    </source>
</evidence>
<keyword evidence="4" id="KW-1185">Reference proteome</keyword>
<dbReference type="InterPro" id="IPR037401">
    <property type="entry name" value="SnoaL-like"/>
</dbReference>
<dbReference type="Pfam" id="PF13577">
    <property type="entry name" value="SnoaL_4"/>
    <property type="match status" value="1"/>
</dbReference>